<dbReference type="InterPro" id="IPR014721">
    <property type="entry name" value="Ribsml_uS5_D2-typ_fold_subgr"/>
</dbReference>
<keyword evidence="10" id="KW-1185">Reference proteome</keyword>
<dbReference type="Gene3D" id="3.30.230.10">
    <property type="match status" value="1"/>
</dbReference>
<keyword evidence="6 7" id="KW-0694">RNA-binding</keyword>
<reference evidence="9" key="1">
    <citation type="submission" date="2023-08" db="EMBL/GenBank/DDBJ databases">
        <title>The draft genome of Tsukamurella strandjordii strain 050030.</title>
        <authorList>
            <person name="Zhao F."/>
            <person name="Feng Y."/>
            <person name="Zong Z."/>
        </authorList>
    </citation>
    <scope>NUCLEOTIDE SEQUENCE</scope>
    <source>
        <strain evidence="9">050030</strain>
    </source>
</reference>
<comment type="subunit">
    <text evidence="7">Consists of a catalytic RNA component (M1 or rnpB) and a protein subunit.</text>
</comment>
<dbReference type="GO" id="GO:0030677">
    <property type="term" value="C:ribonuclease P complex"/>
    <property type="evidence" value="ECO:0007669"/>
    <property type="project" value="TreeGrafter"/>
</dbReference>
<sequence length="142" mass="14549">MLPARHRMSSSRDFAAAVKGGRRVGRRSIVVHVVNRGQPAMADEIASPAAASERMPGLVVSGSGVDPVIPAPRVGLIVSKSVGNAVTRHAVARRLRAAASSVVGGLDDGSLVVIRALRAAADDDSDELAAQLRSGLTKLGAL</sequence>
<name>A0AA90ND28_9ACTN</name>
<comment type="catalytic activity">
    <reaction evidence="7">
        <text>Endonucleolytic cleavage of RNA, removing 5'-extranucleotides from tRNA precursor.</text>
        <dbReference type="EC" id="3.1.26.5"/>
    </reaction>
</comment>
<comment type="similarity">
    <text evidence="7">Belongs to the RnpA family.</text>
</comment>
<dbReference type="PROSITE" id="PS00648">
    <property type="entry name" value="RIBONUCLEASE_P"/>
    <property type="match status" value="1"/>
</dbReference>
<proteinExistence type="inferred from homology"/>
<evidence type="ECO:0000256" key="2">
    <source>
        <dbReference type="ARBA" id="ARBA00022694"/>
    </source>
</evidence>
<dbReference type="Proteomes" id="UP001178281">
    <property type="component" value="Unassembled WGS sequence"/>
</dbReference>
<dbReference type="InterPro" id="IPR020539">
    <property type="entry name" value="RNase_P_CS"/>
</dbReference>
<dbReference type="GO" id="GO:0001682">
    <property type="term" value="P:tRNA 5'-leader removal"/>
    <property type="evidence" value="ECO:0007669"/>
    <property type="project" value="UniProtKB-UniRule"/>
</dbReference>
<evidence type="ECO:0000313" key="10">
    <source>
        <dbReference type="Proteomes" id="UP001178281"/>
    </source>
</evidence>
<dbReference type="AlphaFoldDB" id="A0AA90ND28"/>
<dbReference type="PANTHER" id="PTHR33992:SF1">
    <property type="entry name" value="RIBONUCLEASE P PROTEIN COMPONENT"/>
    <property type="match status" value="1"/>
</dbReference>
<evidence type="ECO:0000256" key="8">
    <source>
        <dbReference type="NCBIfam" id="TIGR00188"/>
    </source>
</evidence>
<dbReference type="InterPro" id="IPR020568">
    <property type="entry name" value="Ribosomal_Su5_D2-typ_SF"/>
</dbReference>
<keyword evidence="4 7" id="KW-0255">Endonuclease</keyword>
<evidence type="ECO:0000256" key="3">
    <source>
        <dbReference type="ARBA" id="ARBA00022722"/>
    </source>
</evidence>
<evidence type="ECO:0000256" key="4">
    <source>
        <dbReference type="ARBA" id="ARBA00022759"/>
    </source>
</evidence>
<keyword evidence="5 7" id="KW-0378">Hydrolase</keyword>
<dbReference type="NCBIfam" id="TIGR00188">
    <property type="entry name" value="rnpA"/>
    <property type="match status" value="1"/>
</dbReference>
<dbReference type="PANTHER" id="PTHR33992">
    <property type="entry name" value="RIBONUCLEASE P PROTEIN COMPONENT"/>
    <property type="match status" value="1"/>
</dbReference>
<dbReference type="Pfam" id="PF00825">
    <property type="entry name" value="Ribonuclease_P"/>
    <property type="match status" value="1"/>
</dbReference>
<dbReference type="EC" id="3.1.26.5" evidence="7 8"/>
<dbReference type="EMBL" id="JAUTIX010000007">
    <property type="protein sequence ID" value="MDP0399610.1"/>
    <property type="molecule type" value="Genomic_DNA"/>
</dbReference>
<accession>A0AA90ND28</accession>
<gene>
    <name evidence="7 9" type="primary">rnpA</name>
    <name evidence="9" type="ORF">Q7X28_16935</name>
</gene>
<evidence type="ECO:0000256" key="5">
    <source>
        <dbReference type="ARBA" id="ARBA00022801"/>
    </source>
</evidence>
<evidence type="ECO:0000256" key="1">
    <source>
        <dbReference type="ARBA" id="ARBA00002663"/>
    </source>
</evidence>
<comment type="function">
    <text evidence="1 7">RNaseP catalyzes the removal of the 5'-leader sequence from pre-tRNA to produce the mature 5'-terminus. It can also cleave other RNA substrates such as 4.5S RNA. The protein component plays an auxiliary but essential role in vivo by binding to the 5'-leader sequence and broadening the substrate specificity of the ribozyme.</text>
</comment>
<dbReference type="GO" id="GO:0004526">
    <property type="term" value="F:ribonuclease P activity"/>
    <property type="evidence" value="ECO:0007669"/>
    <property type="project" value="UniProtKB-UniRule"/>
</dbReference>
<organism evidence="9 10">
    <name type="scientific">Tsukamurella strandjordii</name>
    <dbReference type="NCBI Taxonomy" id="147577"/>
    <lineage>
        <taxon>Bacteria</taxon>
        <taxon>Bacillati</taxon>
        <taxon>Actinomycetota</taxon>
        <taxon>Actinomycetes</taxon>
        <taxon>Mycobacteriales</taxon>
        <taxon>Tsukamurellaceae</taxon>
        <taxon>Tsukamurella</taxon>
    </lineage>
</organism>
<comment type="caution">
    <text evidence="9">The sequence shown here is derived from an EMBL/GenBank/DDBJ whole genome shotgun (WGS) entry which is preliminary data.</text>
</comment>
<evidence type="ECO:0000256" key="7">
    <source>
        <dbReference type="HAMAP-Rule" id="MF_00227"/>
    </source>
</evidence>
<dbReference type="InterPro" id="IPR000100">
    <property type="entry name" value="RNase_P"/>
</dbReference>
<evidence type="ECO:0000256" key="6">
    <source>
        <dbReference type="ARBA" id="ARBA00022884"/>
    </source>
</evidence>
<keyword evidence="3 7" id="KW-0540">Nuclease</keyword>
<keyword evidence="2 7" id="KW-0819">tRNA processing</keyword>
<dbReference type="HAMAP" id="MF_00227">
    <property type="entry name" value="RNase_P"/>
    <property type="match status" value="1"/>
</dbReference>
<dbReference type="GO" id="GO:0042781">
    <property type="term" value="F:3'-tRNA processing endoribonuclease activity"/>
    <property type="evidence" value="ECO:0007669"/>
    <property type="project" value="TreeGrafter"/>
</dbReference>
<dbReference type="SUPFAM" id="SSF54211">
    <property type="entry name" value="Ribosomal protein S5 domain 2-like"/>
    <property type="match status" value="1"/>
</dbReference>
<evidence type="ECO:0000313" key="9">
    <source>
        <dbReference type="EMBL" id="MDP0399610.1"/>
    </source>
</evidence>
<protein>
    <recommendedName>
        <fullName evidence="7 8">Ribonuclease P protein component</fullName>
        <shortName evidence="7">RNase P protein</shortName>
        <shortName evidence="7">RNaseP protein</shortName>
        <ecNumber evidence="7 8">3.1.26.5</ecNumber>
    </recommendedName>
    <alternativeName>
        <fullName evidence="7">Protein C5</fullName>
    </alternativeName>
</protein>
<dbReference type="GO" id="GO:0000049">
    <property type="term" value="F:tRNA binding"/>
    <property type="evidence" value="ECO:0007669"/>
    <property type="project" value="UniProtKB-UniRule"/>
</dbReference>